<feature type="transmembrane region" description="Helical" evidence="7">
    <location>
        <begin position="282"/>
        <end position="307"/>
    </location>
</feature>
<keyword evidence="4 7" id="KW-0812">Transmembrane</keyword>
<organism evidence="10 11">
    <name type="scientific">Benzoatithermus flavus</name>
    <dbReference type="NCBI Taxonomy" id="3108223"/>
    <lineage>
        <taxon>Bacteria</taxon>
        <taxon>Pseudomonadati</taxon>
        <taxon>Pseudomonadota</taxon>
        <taxon>Alphaproteobacteria</taxon>
        <taxon>Geminicoccales</taxon>
        <taxon>Geminicoccaceae</taxon>
        <taxon>Benzoatithermus</taxon>
    </lineage>
</organism>
<proteinExistence type="inferred from homology"/>
<evidence type="ECO:0000313" key="10">
    <source>
        <dbReference type="EMBL" id="MEK0083427.1"/>
    </source>
</evidence>
<evidence type="ECO:0000259" key="8">
    <source>
        <dbReference type="Pfam" id="PF02687"/>
    </source>
</evidence>
<sequence length="418" mass="45195">MRLPLFLDIALGHLRRRKRQTVVSILGVALGVGFFVGINALMRGFQQYFITQIIDVAPHIVIRDEFRTPSPQPAFLAFPRAAVTVSGVKPKDEPRGIRNARAKLAELEALPGVAAAPTLQGQVILRYGTRDVPVSLYGIEPERERRVTNIERDLAAGRLEDLRSTANALIVGVGVAEKLGGALGDTISVVSPRGVTLSMKIVGLIRTGISSIDNGQAYALLKTVQVLQNRSNVVNQIRIRLDDVAQAEPLARRIEARMRYRTESWEETNRNVLSLFVIQNSIMYSVVGAILLVAAFGIYNIISTVVYEKTRDIAILKSLGFGERDIQAIFLAEGVIVGLLGGLVGALVGQGLIELLAQVRFANSGPVIGGRNGFILARETWPYVAGAAFALLASVMAALIPARRAARLNPVDIIRGAA</sequence>
<keyword evidence="3" id="KW-1003">Cell membrane</keyword>
<gene>
    <name evidence="10" type="ORF">U1T56_09715</name>
</gene>
<dbReference type="EMBL" id="JBBLZC010000008">
    <property type="protein sequence ID" value="MEK0083427.1"/>
    <property type="molecule type" value="Genomic_DNA"/>
</dbReference>
<feature type="domain" description="ABC3 transporter permease C-terminal" evidence="8">
    <location>
        <begin position="286"/>
        <end position="410"/>
    </location>
</feature>
<dbReference type="InterPro" id="IPR025857">
    <property type="entry name" value="MacB_PCD"/>
</dbReference>
<dbReference type="Proteomes" id="UP001375743">
    <property type="component" value="Unassembled WGS sequence"/>
</dbReference>
<evidence type="ECO:0000256" key="4">
    <source>
        <dbReference type="ARBA" id="ARBA00022692"/>
    </source>
</evidence>
<feature type="transmembrane region" description="Helical" evidence="7">
    <location>
        <begin position="381"/>
        <end position="400"/>
    </location>
</feature>
<evidence type="ECO:0000313" key="11">
    <source>
        <dbReference type="Proteomes" id="UP001375743"/>
    </source>
</evidence>
<accession>A0ABU8XQI3</accession>
<comment type="subcellular location">
    <subcellularLocation>
        <location evidence="1">Cell membrane</location>
        <topology evidence="1">Multi-pass membrane protein</topology>
    </subcellularLocation>
</comment>
<comment type="caution">
    <text evidence="10">The sequence shown here is derived from an EMBL/GenBank/DDBJ whole genome shotgun (WGS) entry which is preliminary data.</text>
</comment>
<dbReference type="Pfam" id="PF02687">
    <property type="entry name" value="FtsX"/>
    <property type="match status" value="1"/>
</dbReference>
<dbReference type="PANTHER" id="PTHR30489:SF0">
    <property type="entry name" value="LIPOPROTEIN-RELEASING SYSTEM TRANSMEMBRANE PROTEIN LOLE"/>
    <property type="match status" value="1"/>
</dbReference>
<keyword evidence="11" id="KW-1185">Reference proteome</keyword>
<feature type="transmembrane region" description="Helical" evidence="7">
    <location>
        <begin position="21"/>
        <end position="42"/>
    </location>
</feature>
<feature type="domain" description="MacB-like periplasmic core" evidence="9">
    <location>
        <begin position="21"/>
        <end position="256"/>
    </location>
</feature>
<evidence type="ECO:0000256" key="5">
    <source>
        <dbReference type="ARBA" id="ARBA00022989"/>
    </source>
</evidence>
<evidence type="ECO:0000259" key="9">
    <source>
        <dbReference type="Pfam" id="PF12704"/>
    </source>
</evidence>
<protein>
    <submittedName>
        <fullName evidence="10">ABC transporter permease</fullName>
    </submittedName>
</protein>
<dbReference type="PANTHER" id="PTHR30489">
    <property type="entry name" value="LIPOPROTEIN-RELEASING SYSTEM TRANSMEMBRANE PROTEIN LOLE"/>
    <property type="match status" value="1"/>
</dbReference>
<evidence type="ECO:0000256" key="2">
    <source>
        <dbReference type="ARBA" id="ARBA00005236"/>
    </source>
</evidence>
<dbReference type="Pfam" id="PF12704">
    <property type="entry name" value="MacB_PCD"/>
    <property type="match status" value="1"/>
</dbReference>
<reference evidence="10 11" key="1">
    <citation type="submission" date="2024-01" db="EMBL/GenBank/DDBJ databases">
        <title>Multi-omics insights into the function and evolution of sodium benzoate biodegradation pathways in Benzoatithermus flavus gen. nov., sp. nov. from hot spring.</title>
        <authorList>
            <person name="Hu C.-J."/>
            <person name="Li W.-J."/>
        </authorList>
    </citation>
    <scope>NUCLEOTIDE SEQUENCE [LARGE SCALE GENOMIC DNA]</scope>
    <source>
        <strain evidence="10 11">SYSU G07066</strain>
    </source>
</reference>
<dbReference type="RefSeq" id="WP_418159276.1">
    <property type="nucleotide sequence ID" value="NZ_JBBLZC010000008.1"/>
</dbReference>
<comment type="similarity">
    <text evidence="2">Belongs to the ABC-4 integral membrane protein family. LolC/E subfamily.</text>
</comment>
<dbReference type="InterPro" id="IPR003838">
    <property type="entry name" value="ABC3_permease_C"/>
</dbReference>
<dbReference type="InterPro" id="IPR051447">
    <property type="entry name" value="Lipoprotein-release_system"/>
</dbReference>
<evidence type="ECO:0000256" key="6">
    <source>
        <dbReference type="ARBA" id="ARBA00023136"/>
    </source>
</evidence>
<keyword evidence="6 7" id="KW-0472">Membrane</keyword>
<evidence type="ECO:0000256" key="1">
    <source>
        <dbReference type="ARBA" id="ARBA00004651"/>
    </source>
</evidence>
<name>A0ABU8XQI3_9PROT</name>
<feature type="transmembrane region" description="Helical" evidence="7">
    <location>
        <begin position="328"/>
        <end position="353"/>
    </location>
</feature>
<evidence type="ECO:0000256" key="7">
    <source>
        <dbReference type="SAM" id="Phobius"/>
    </source>
</evidence>
<evidence type="ECO:0000256" key="3">
    <source>
        <dbReference type="ARBA" id="ARBA00022475"/>
    </source>
</evidence>
<keyword evidence="5 7" id="KW-1133">Transmembrane helix</keyword>